<sequence>MKQDTVTVSFDAAKLKAIKLYMSRKGVSLEQELAEQLNKLYEKYVPVNVRDYIGETEDVGAGNAQPRQVK</sequence>
<accession>A0A8J7W3J5</accession>
<keyword evidence="2" id="KW-1185">Reference proteome</keyword>
<dbReference type="EMBL" id="JAGSND010000007">
    <property type="protein sequence ID" value="MBR0598441.1"/>
    <property type="molecule type" value="Genomic_DNA"/>
</dbReference>
<dbReference type="InterPro" id="IPR046085">
    <property type="entry name" value="DUF6103"/>
</dbReference>
<protein>
    <submittedName>
        <fullName evidence="1">Uncharacterized protein</fullName>
    </submittedName>
</protein>
<gene>
    <name evidence="1" type="ORF">KCX82_11180</name>
</gene>
<reference evidence="1" key="2">
    <citation type="submission" date="2021-04" db="EMBL/GenBank/DDBJ databases">
        <authorList>
            <person name="Liu J."/>
        </authorList>
    </citation>
    <scope>NUCLEOTIDE SEQUENCE</scope>
    <source>
        <strain evidence="1">BAD-6</strain>
    </source>
</reference>
<name>A0A8J7W3J5_9FIRM</name>
<evidence type="ECO:0000313" key="1">
    <source>
        <dbReference type="EMBL" id="MBR0598441.1"/>
    </source>
</evidence>
<comment type="caution">
    <text evidence="1">The sequence shown here is derived from an EMBL/GenBank/DDBJ whole genome shotgun (WGS) entry which is preliminary data.</text>
</comment>
<dbReference type="Proteomes" id="UP000675664">
    <property type="component" value="Unassembled WGS sequence"/>
</dbReference>
<dbReference type="RefSeq" id="WP_227018569.1">
    <property type="nucleotide sequence ID" value="NZ_JAGSND010000007.1"/>
</dbReference>
<dbReference type="Pfam" id="PF19598">
    <property type="entry name" value="DUF6103"/>
    <property type="match status" value="1"/>
</dbReference>
<organism evidence="1 2">
    <name type="scientific">Sinanaerobacter chloroacetimidivorans</name>
    <dbReference type="NCBI Taxonomy" id="2818044"/>
    <lineage>
        <taxon>Bacteria</taxon>
        <taxon>Bacillati</taxon>
        <taxon>Bacillota</taxon>
        <taxon>Clostridia</taxon>
        <taxon>Peptostreptococcales</taxon>
        <taxon>Anaerovoracaceae</taxon>
        <taxon>Sinanaerobacter</taxon>
    </lineage>
</organism>
<proteinExistence type="predicted"/>
<reference evidence="1" key="1">
    <citation type="submission" date="2021-04" db="EMBL/GenBank/DDBJ databases">
        <title>Sinoanaerobacter chloroacetimidivorans sp. nov., an obligate anaerobic bacterium isolated from anaerobic sludge.</title>
        <authorList>
            <person name="Bao Y."/>
        </authorList>
    </citation>
    <scope>NUCLEOTIDE SEQUENCE</scope>
    <source>
        <strain evidence="1">BAD-6</strain>
    </source>
</reference>
<evidence type="ECO:0000313" key="2">
    <source>
        <dbReference type="Proteomes" id="UP000675664"/>
    </source>
</evidence>
<dbReference type="AlphaFoldDB" id="A0A8J7W3J5"/>